<proteinExistence type="predicted"/>
<reference evidence="2 3" key="1">
    <citation type="submission" date="2020-08" db="EMBL/GenBank/DDBJ databases">
        <title>Genome public.</title>
        <authorList>
            <person name="Liu C."/>
            <person name="Sun Q."/>
        </authorList>
    </citation>
    <scope>NUCLEOTIDE SEQUENCE [LARGE SCALE GENOMIC DNA]</scope>
    <source>
        <strain evidence="2 3">BX4</strain>
    </source>
</reference>
<comment type="caution">
    <text evidence="2">The sequence shown here is derived from an EMBL/GenBank/DDBJ whole genome shotgun (WGS) entry which is preliminary data.</text>
</comment>
<feature type="transmembrane region" description="Helical" evidence="1">
    <location>
        <begin position="6"/>
        <end position="25"/>
    </location>
</feature>
<accession>A0ABR7F1X7</accession>
<dbReference type="InterPro" id="IPR031876">
    <property type="entry name" value="DUF4760"/>
</dbReference>
<dbReference type="Proteomes" id="UP000597877">
    <property type="component" value="Unassembled WGS sequence"/>
</dbReference>
<sequence>MELTISILAFIVSFATFLFSVLVTYMGEQREKKEATLDALNILQEQVFDNLNEYTFGEIKNIAEQWSASIEAKNKFVENNEGTVEDFWESHHEYDSVVDEYRKISGYLARIEHFALGVNTGIYDAKVTERAATTYFVMLFKKLQPILAVKNGGSVRDTELKNSFHTEFLTLVERIKTIEKKK</sequence>
<evidence type="ECO:0000256" key="1">
    <source>
        <dbReference type="SAM" id="Phobius"/>
    </source>
</evidence>
<protein>
    <submittedName>
        <fullName evidence="2">DUF4760 domain-containing protein</fullName>
    </submittedName>
</protein>
<organism evidence="2 3">
    <name type="scientific">Eubacterium segne</name>
    <dbReference type="NCBI Taxonomy" id="2763045"/>
    <lineage>
        <taxon>Bacteria</taxon>
        <taxon>Bacillati</taxon>
        <taxon>Bacillota</taxon>
        <taxon>Clostridia</taxon>
        <taxon>Eubacteriales</taxon>
        <taxon>Eubacteriaceae</taxon>
        <taxon>Eubacterium</taxon>
    </lineage>
</organism>
<gene>
    <name evidence="2" type="ORF">H8S00_06360</name>
</gene>
<dbReference type="RefSeq" id="WP_118589420.1">
    <property type="nucleotide sequence ID" value="NZ_JACOOZ010000004.1"/>
</dbReference>
<name>A0ABR7F1X7_9FIRM</name>
<keyword evidence="1" id="KW-0812">Transmembrane</keyword>
<dbReference type="EMBL" id="JACOOZ010000004">
    <property type="protein sequence ID" value="MBC5667601.1"/>
    <property type="molecule type" value="Genomic_DNA"/>
</dbReference>
<dbReference type="Pfam" id="PF15956">
    <property type="entry name" value="DUF4760"/>
    <property type="match status" value="1"/>
</dbReference>
<keyword evidence="3" id="KW-1185">Reference proteome</keyword>
<keyword evidence="1" id="KW-1133">Transmembrane helix</keyword>
<keyword evidence="1" id="KW-0472">Membrane</keyword>
<evidence type="ECO:0000313" key="3">
    <source>
        <dbReference type="Proteomes" id="UP000597877"/>
    </source>
</evidence>
<evidence type="ECO:0000313" key="2">
    <source>
        <dbReference type="EMBL" id="MBC5667601.1"/>
    </source>
</evidence>